<dbReference type="InterPro" id="IPR037277">
    <property type="entry name" value="Granulin_sf"/>
</dbReference>
<sequence length="433" mass="46293">QKVTKIAHAALVCPDGGTCEDRNTCCRNSAGGYSCCPLPHVSPPGVVLVTERCVGEKRERIPSLIRGVVLTLQAECCSDHLHCCYQGTRLPAAPRVQAGLTGVICPDSKTMCPDGATCCQLPSGSMGCCLFSNAVCCEDKLHCCPEGTRCDLARSKCVSPSQQWFPMMHKVPATTRAEHPGEQFRARPCDESTTCPGDSTCCRTLEGGWACCPLAQAVCCDDHVHCCPHDTICNLETQTCDGQSGGRPPLRWVEKVPASTSAVQCDEQTSCPGGSTCCKMASGQWACCPLPEAVCCSDGEHCCPKGYRCNLAFQTCDVAGGDTRPWLRKVPARQEEPSGAASGPARPAGVMCDDRTSCPRDTSCCFMQETRRWGCCPVPNVGVTGSRRQRRTGCPAGTTCCKLKSGGWGCCPLVKVRTPPTLRRLLLDGRLKL</sequence>
<keyword evidence="8" id="KW-1185">Reference proteome</keyword>
<dbReference type="SUPFAM" id="SSF57277">
    <property type="entry name" value="Granulin repeat"/>
    <property type="match status" value="6"/>
</dbReference>
<feature type="domain" description="Granulins" evidence="6">
    <location>
        <begin position="296"/>
        <end position="309"/>
    </location>
</feature>
<dbReference type="InterPro" id="IPR039036">
    <property type="entry name" value="Granulin_fam"/>
</dbReference>
<gene>
    <name evidence="7" type="primary">grnb</name>
</gene>
<dbReference type="FunFam" id="2.10.25.160:FF:000001">
    <property type="entry name" value="Granulin precursor"/>
    <property type="match status" value="1"/>
</dbReference>
<keyword evidence="3" id="KW-0964">Secreted</keyword>
<dbReference type="STRING" id="31033.ENSTRUP00000018800"/>
<dbReference type="Pfam" id="PF00396">
    <property type="entry name" value="Granulin"/>
    <property type="match status" value="3"/>
</dbReference>
<feature type="domain" description="Granulins" evidence="6">
    <location>
        <begin position="137"/>
        <end position="150"/>
    </location>
</feature>
<evidence type="ECO:0000256" key="4">
    <source>
        <dbReference type="ARBA" id="ARBA00023157"/>
    </source>
</evidence>
<dbReference type="GeneTree" id="ENSGT00470000042293"/>
<dbReference type="GO" id="GO:0005576">
    <property type="term" value="C:extracellular region"/>
    <property type="evidence" value="ECO:0007669"/>
    <property type="project" value="UniProtKB-SubCell"/>
</dbReference>
<protein>
    <submittedName>
        <fullName evidence="7">Granulin b</fullName>
    </submittedName>
</protein>
<comment type="subcellular location">
    <subcellularLocation>
        <location evidence="1">Secreted</location>
    </subcellularLocation>
</comment>
<dbReference type="PROSITE" id="PS00799">
    <property type="entry name" value="GRANULINS"/>
    <property type="match status" value="3"/>
</dbReference>
<organism evidence="7 8">
    <name type="scientific">Takifugu rubripes</name>
    <name type="common">Japanese pufferfish</name>
    <name type="synonym">Fugu rubripes</name>
    <dbReference type="NCBI Taxonomy" id="31033"/>
    <lineage>
        <taxon>Eukaryota</taxon>
        <taxon>Metazoa</taxon>
        <taxon>Chordata</taxon>
        <taxon>Craniata</taxon>
        <taxon>Vertebrata</taxon>
        <taxon>Euteleostomi</taxon>
        <taxon>Actinopterygii</taxon>
        <taxon>Neopterygii</taxon>
        <taxon>Teleostei</taxon>
        <taxon>Neoteleostei</taxon>
        <taxon>Acanthomorphata</taxon>
        <taxon>Eupercaria</taxon>
        <taxon>Tetraodontiformes</taxon>
        <taxon>Tetradontoidea</taxon>
        <taxon>Tetraodontidae</taxon>
        <taxon>Takifugu</taxon>
    </lineage>
</organism>
<feature type="compositionally biased region" description="Low complexity" evidence="5">
    <location>
        <begin position="337"/>
        <end position="349"/>
    </location>
</feature>
<evidence type="ECO:0000256" key="1">
    <source>
        <dbReference type="ARBA" id="ARBA00004613"/>
    </source>
</evidence>
<evidence type="ECO:0000256" key="3">
    <source>
        <dbReference type="ARBA" id="ARBA00022525"/>
    </source>
</evidence>
<feature type="region of interest" description="Disordered" evidence="5">
    <location>
        <begin position="331"/>
        <end position="350"/>
    </location>
</feature>
<accession>A0A3B5KBD4</accession>
<evidence type="ECO:0000313" key="8">
    <source>
        <dbReference type="Proteomes" id="UP000005226"/>
    </source>
</evidence>
<reference evidence="7" key="2">
    <citation type="submission" date="2025-08" db="UniProtKB">
        <authorList>
            <consortium name="Ensembl"/>
        </authorList>
    </citation>
    <scope>IDENTIFICATION</scope>
</reference>
<dbReference type="Proteomes" id="UP000005226">
    <property type="component" value="Chromosome 1"/>
</dbReference>
<evidence type="ECO:0000256" key="5">
    <source>
        <dbReference type="SAM" id="MobiDB-lite"/>
    </source>
</evidence>
<dbReference type="SMART" id="SM00277">
    <property type="entry name" value="GRAN"/>
    <property type="match status" value="4"/>
</dbReference>
<evidence type="ECO:0000259" key="6">
    <source>
        <dbReference type="PROSITE" id="PS00799"/>
    </source>
</evidence>
<dbReference type="Gene3D" id="2.10.25.160">
    <property type="entry name" value="Granulin"/>
    <property type="match status" value="6"/>
</dbReference>
<dbReference type="PANTHER" id="PTHR12274">
    <property type="entry name" value="GRANULIN"/>
    <property type="match status" value="1"/>
</dbReference>
<name>A0A3B5KBD4_TAKRU</name>
<dbReference type="AlphaFoldDB" id="A0A3B5KBD4"/>
<reference evidence="7" key="3">
    <citation type="submission" date="2025-09" db="UniProtKB">
        <authorList>
            <consortium name="Ensembl"/>
        </authorList>
    </citation>
    <scope>IDENTIFICATION</scope>
</reference>
<dbReference type="PANTHER" id="PTHR12274:SF7">
    <property type="entry name" value="GRANULINS"/>
    <property type="match status" value="1"/>
</dbReference>
<proteinExistence type="inferred from homology"/>
<keyword evidence="4" id="KW-1015">Disulfide bond</keyword>
<dbReference type="InterPro" id="IPR000118">
    <property type="entry name" value="Granulin"/>
</dbReference>
<dbReference type="Ensembl" id="ENSTRUT00000055414.2">
    <property type="protein sequence ID" value="ENSTRUP00000053315.2"/>
    <property type="gene ID" value="ENSTRUG00000007585.3"/>
</dbReference>
<evidence type="ECO:0000256" key="2">
    <source>
        <dbReference type="ARBA" id="ARBA00010093"/>
    </source>
</evidence>
<evidence type="ECO:0000313" key="7">
    <source>
        <dbReference type="Ensembl" id="ENSTRUP00000053315.2"/>
    </source>
</evidence>
<comment type="similarity">
    <text evidence="2">Belongs to the granulin family.</text>
</comment>
<feature type="domain" description="Granulins" evidence="6">
    <location>
        <begin position="220"/>
        <end position="233"/>
    </location>
</feature>
<reference evidence="7 8" key="1">
    <citation type="journal article" date="2011" name="Genome Biol. Evol.">
        <title>Integration of the genetic map and genome assembly of fugu facilitates insights into distinct features of genome evolution in teleosts and mammals.</title>
        <authorList>
            <person name="Kai W."/>
            <person name="Kikuchi K."/>
            <person name="Tohari S."/>
            <person name="Chew A.K."/>
            <person name="Tay A."/>
            <person name="Fujiwara A."/>
            <person name="Hosoya S."/>
            <person name="Suetake H."/>
            <person name="Naruse K."/>
            <person name="Brenner S."/>
            <person name="Suzuki Y."/>
            <person name="Venkatesh B."/>
        </authorList>
    </citation>
    <scope>NUCLEOTIDE SEQUENCE [LARGE SCALE GENOMIC DNA]</scope>
</reference>